<gene>
    <name evidence="3" type="ORF">JDN41_07020</name>
</gene>
<feature type="signal peptide" evidence="2">
    <location>
        <begin position="1"/>
        <end position="25"/>
    </location>
</feature>
<evidence type="ECO:0000256" key="2">
    <source>
        <dbReference type="SAM" id="SignalP"/>
    </source>
</evidence>
<feature type="chain" id="PRO_5034370035" evidence="2">
    <location>
        <begin position="26"/>
        <end position="111"/>
    </location>
</feature>
<proteinExistence type="predicted"/>
<organism evidence="3 4">
    <name type="scientific">Rhodomicrobium udaipurense</name>
    <dbReference type="NCBI Taxonomy" id="1202716"/>
    <lineage>
        <taxon>Bacteria</taxon>
        <taxon>Pseudomonadati</taxon>
        <taxon>Pseudomonadota</taxon>
        <taxon>Alphaproteobacteria</taxon>
        <taxon>Hyphomicrobiales</taxon>
        <taxon>Hyphomicrobiaceae</taxon>
        <taxon>Rhodomicrobium</taxon>
    </lineage>
</organism>
<evidence type="ECO:0000313" key="4">
    <source>
        <dbReference type="Proteomes" id="UP000623250"/>
    </source>
</evidence>
<comment type="caution">
    <text evidence="3">The sequence shown here is derived from an EMBL/GenBank/DDBJ whole genome shotgun (WGS) entry which is preliminary data.</text>
</comment>
<feature type="compositionally biased region" description="Low complexity" evidence="1">
    <location>
        <begin position="52"/>
        <end position="66"/>
    </location>
</feature>
<sequence length="111" mass="12554">MRFVRLKAAMLSALLSCFAQFPAHAEEERDSYLPPKELVGKAEPLPVKKAKGAAAKRSSPAKSAAARQQTQAWRGKRYMSRNHKRVLRFAKGGYAKRYIAYEFPMRFSGAY</sequence>
<evidence type="ECO:0000256" key="1">
    <source>
        <dbReference type="SAM" id="MobiDB-lite"/>
    </source>
</evidence>
<keyword evidence="4" id="KW-1185">Reference proteome</keyword>
<accession>A0A8I1GE65</accession>
<dbReference type="EMBL" id="JAEMUK010000013">
    <property type="protein sequence ID" value="MBJ7543304.1"/>
    <property type="molecule type" value="Genomic_DNA"/>
</dbReference>
<dbReference type="Proteomes" id="UP000623250">
    <property type="component" value="Unassembled WGS sequence"/>
</dbReference>
<dbReference type="AlphaFoldDB" id="A0A8I1GE65"/>
<dbReference type="RefSeq" id="WP_155955330.1">
    <property type="nucleotide sequence ID" value="NZ_JAEMUK010000013.1"/>
</dbReference>
<reference evidence="3 4" key="1">
    <citation type="submission" date="2020-12" db="EMBL/GenBank/DDBJ databases">
        <title>Revised draft genomes of Rhodomicrobium vannielii ATCC 17100 and Rhodomicrobium udaipurense JA643.</title>
        <authorList>
            <person name="Conners E.M."/>
            <person name="Davenport E.J."/>
            <person name="Bose A."/>
        </authorList>
    </citation>
    <scope>NUCLEOTIDE SEQUENCE [LARGE SCALE GENOMIC DNA]</scope>
    <source>
        <strain evidence="3 4">JA643</strain>
    </source>
</reference>
<keyword evidence="2" id="KW-0732">Signal</keyword>
<evidence type="ECO:0000313" key="3">
    <source>
        <dbReference type="EMBL" id="MBJ7543304.1"/>
    </source>
</evidence>
<protein>
    <submittedName>
        <fullName evidence="3">Uncharacterized protein</fullName>
    </submittedName>
</protein>
<feature type="region of interest" description="Disordered" evidence="1">
    <location>
        <begin position="43"/>
        <end position="75"/>
    </location>
</feature>
<name>A0A8I1GE65_9HYPH</name>